<gene>
    <name evidence="3" type="ORF">C7382_101184</name>
</gene>
<feature type="chain" id="PRO_5015706881" evidence="1">
    <location>
        <begin position="22"/>
        <end position="439"/>
    </location>
</feature>
<evidence type="ECO:0000259" key="2">
    <source>
        <dbReference type="SMART" id="SM00014"/>
    </source>
</evidence>
<sequence>MKRKSLLLFILLSLFCLHVCAQTDTVGVADSAARATPLRSIHHHKPFNGTLKHGLPLVAASALSINVDDNIRELRFTGAHSFHTKVDNVSQFIPLATQLSLRTVGYRGRSDTWGKMLLSDALGMGLMAGFVYVGKTTFGRLRPDMTAANSYPSGHTATAFASATLLHLEYGERCPWISVAGYTMASLTGLSRIANNRHWASDVLCGAAVGIFAAEMGYWISDLLFRSPTGYNYSITQRQEGTLQSAAITVAAGNRHIRQLIHEGNTVVERADAFGVTLAASCHPSFARWMRFGTLLNVSTEKLHLRDGGRPAKTYVAPAISVGLSVGAHWRPWSSASVWGAFVPSVLIPTDFTREEGETEEMSFELHRRSGFQPIFRVGMAQELTNRMGVEVFVGYQLGRAQYHLHKKVRSQTIVLDKTSAPYRGWDLGIGLQLYPFRD</sequence>
<evidence type="ECO:0000313" key="4">
    <source>
        <dbReference type="Proteomes" id="UP000245462"/>
    </source>
</evidence>
<keyword evidence="4" id="KW-1185">Reference proteome</keyword>
<feature type="domain" description="Phosphatidic acid phosphatase type 2/haloperoxidase" evidence="2">
    <location>
        <begin position="117"/>
        <end position="218"/>
    </location>
</feature>
<dbReference type="Proteomes" id="UP000245462">
    <property type="component" value="Unassembled WGS sequence"/>
</dbReference>
<evidence type="ECO:0000313" key="3">
    <source>
        <dbReference type="EMBL" id="PVZ15249.1"/>
    </source>
</evidence>
<evidence type="ECO:0000256" key="1">
    <source>
        <dbReference type="SAM" id="SignalP"/>
    </source>
</evidence>
<name>A0A2U1FSV5_9PORP</name>
<dbReference type="InterPro" id="IPR000326">
    <property type="entry name" value="PAP2/HPO"/>
</dbReference>
<proteinExistence type="predicted"/>
<dbReference type="GeneID" id="94549879"/>
<dbReference type="Gene3D" id="1.20.144.10">
    <property type="entry name" value="Phosphatidic acid phosphatase type 2/haloperoxidase"/>
    <property type="match status" value="1"/>
</dbReference>
<keyword evidence="1" id="KW-0732">Signal</keyword>
<dbReference type="InterPro" id="IPR036938">
    <property type="entry name" value="PAP2/HPO_sf"/>
</dbReference>
<dbReference type="PANTHER" id="PTHR14969:SF13">
    <property type="entry name" value="AT30094P"/>
    <property type="match status" value="1"/>
</dbReference>
<feature type="signal peptide" evidence="1">
    <location>
        <begin position="1"/>
        <end position="21"/>
    </location>
</feature>
<accession>A0A2U1FSV5</accession>
<reference evidence="3 4" key="1">
    <citation type="submission" date="2018-04" db="EMBL/GenBank/DDBJ databases">
        <title>Genomic Encyclopedia of Type Strains, Phase IV (KMG-IV): sequencing the most valuable type-strain genomes for metagenomic binning, comparative biology and taxonomic classification.</title>
        <authorList>
            <person name="Goeker M."/>
        </authorList>
    </citation>
    <scope>NUCLEOTIDE SEQUENCE [LARGE SCALE GENOMIC DNA]</scope>
    <source>
        <strain evidence="3 4">DSM 28520</strain>
    </source>
</reference>
<dbReference type="EMBL" id="QEKY01000001">
    <property type="protein sequence ID" value="PVZ15249.1"/>
    <property type="molecule type" value="Genomic_DNA"/>
</dbReference>
<dbReference type="SUPFAM" id="SSF48317">
    <property type="entry name" value="Acid phosphatase/Vanadium-dependent haloperoxidase"/>
    <property type="match status" value="1"/>
</dbReference>
<protein>
    <submittedName>
        <fullName evidence="3">PAP2 superfamily protein</fullName>
    </submittedName>
</protein>
<dbReference type="AlphaFoldDB" id="A0A2U1FSV5"/>
<organism evidence="3 4">
    <name type="scientific">Porphyromonas loveana</name>
    <dbReference type="NCBI Taxonomy" id="1884669"/>
    <lineage>
        <taxon>Bacteria</taxon>
        <taxon>Pseudomonadati</taxon>
        <taxon>Bacteroidota</taxon>
        <taxon>Bacteroidia</taxon>
        <taxon>Bacteroidales</taxon>
        <taxon>Porphyromonadaceae</taxon>
        <taxon>Porphyromonas</taxon>
    </lineage>
</organism>
<dbReference type="CDD" id="cd03394">
    <property type="entry name" value="PAP2_like_5"/>
    <property type="match status" value="1"/>
</dbReference>
<comment type="caution">
    <text evidence="3">The sequence shown here is derived from an EMBL/GenBank/DDBJ whole genome shotgun (WGS) entry which is preliminary data.</text>
</comment>
<dbReference type="RefSeq" id="WP_116678422.1">
    <property type="nucleotide sequence ID" value="NZ_QEKY01000001.1"/>
</dbReference>
<dbReference type="PANTHER" id="PTHR14969">
    <property type="entry name" value="SPHINGOSINE-1-PHOSPHATE PHOSPHOHYDROLASE"/>
    <property type="match status" value="1"/>
</dbReference>
<dbReference type="SMART" id="SM00014">
    <property type="entry name" value="acidPPc"/>
    <property type="match status" value="1"/>
</dbReference>
<dbReference type="Pfam" id="PF01569">
    <property type="entry name" value="PAP2"/>
    <property type="match status" value="1"/>
</dbReference>
<dbReference type="OrthoDB" id="9773582at2"/>